<dbReference type="KEGG" id="smo:SELMODRAFT_120073"/>
<feature type="repeat" description="PPR" evidence="2">
    <location>
        <begin position="304"/>
        <end position="338"/>
    </location>
</feature>
<evidence type="ECO:0000256" key="1">
    <source>
        <dbReference type="ARBA" id="ARBA00022737"/>
    </source>
</evidence>
<reference evidence="3 4" key="1">
    <citation type="journal article" date="2011" name="Science">
        <title>The Selaginella genome identifies genetic changes associated with the evolution of vascular plants.</title>
        <authorList>
            <person name="Banks J.A."/>
            <person name="Nishiyama T."/>
            <person name="Hasebe M."/>
            <person name="Bowman J.L."/>
            <person name="Gribskov M."/>
            <person name="dePamphilis C."/>
            <person name="Albert V.A."/>
            <person name="Aono N."/>
            <person name="Aoyama T."/>
            <person name="Ambrose B.A."/>
            <person name="Ashton N.W."/>
            <person name="Axtell M.J."/>
            <person name="Barker E."/>
            <person name="Barker M.S."/>
            <person name="Bennetzen J.L."/>
            <person name="Bonawitz N.D."/>
            <person name="Chapple C."/>
            <person name="Cheng C."/>
            <person name="Correa L.G."/>
            <person name="Dacre M."/>
            <person name="DeBarry J."/>
            <person name="Dreyer I."/>
            <person name="Elias M."/>
            <person name="Engstrom E.M."/>
            <person name="Estelle M."/>
            <person name="Feng L."/>
            <person name="Finet C."/>
            <person name="Floyd S.K."/>
            <person name="Frommer W.B."/>
            <person name="Fujita T."/>
            <person name="Gramzow L."/>
            <person name="Gutensohn M."/>
            <person name="Harholt J."/>
            <person name="Hattori M."/>
            <person name="Heyl A."/>
            <person name="Hirai T."/>
            <person name="Hiwatashi Y."/>
            <person name="Ishikawa M."/>
            <person name="Iwata M."/>
            <person name="Karol K.G."/>
            <person name="Koehler B."/>
            <person name="Kolukisaoglu U."/>
            <person name="Kubo M."/>
            <person name="Kurata T."/>
            <person name="Lalonde S."/>
            <person name="Li K."/>
            <person name="Li Y."/>
            <person name="Litt A."/>
            <person name="Lyons E."/>
            <person name="Manning G."/>
            <person name="Maruyama T."/>
            <person name="Michael T.P."/>
            <person name="Mikami K."/>
            <person name="Miyazaki S."/>
            <person name="Morinaga S."/>
            <person name="Murata T."/>
            <person name="Mueller-Roeber B."/>
            <person name="Nelson D.R."/>
            <person name="Obara M."/>
            <person name="Oguri Y."/>
            <person name="Olmstead R.G."/>
            <person name="Onodera N."/>
            <person name="Petersen B.L."/>
            <person name="Pils B."/>
            <person name="Prigge M."/>
            <person name="Rensing S.A."/>
            <person name="Riano-Pachon D.M."/>
            <person name="Roberts A.W."/>
            <person name="Sato Y."/>
            <person name="Scheller H.V."/>
            <person name="Schulz B."/>
            <person name="Schulz C."/>
            <person name="Shakirov E.V."/>
            <person name="Shibagaki N."/>
            <person name="Shinohara N."/>
            <person name="Shippen D.E."/>
            <person name="Soerensen I."/>
            <person name="Sotooka R."/>
            <person name="Sugimoto N."/>
            <person name="Sugita M."/>
            <person name="Sumikawa N."/>
            <person name="Tanurdzic M."/>
            <person name="Theissen G."/>
            <person name="Ulvskov P."/>
            <person name="Wakazuki S."/>
            <person name="Weng J.K."/>
            <person name="Willats W.W."/>
            <person name="Wipf D."/>
            <person name="Wolf P.G."/>
            <person name="Yang L."/>
            <person name="Zimmer A.D."/>
            <person name="Zhu Q."/>
            <person name="Mitros T."/>
            <person name="Hellsten U."/>
            <person name="Loque D."/>
            <person name="Otillar R."/>
            <person name="Salamov A."/>
            <person name="Schmutz J."/>
            <person name="Shapiro H."/>
            <person name="Lindquist E."/>
            <person name="Lucas S."/>
            <person name="Rokhsar D."/>
            <person name="Grigoriev I.V."/>
        </authorList>
    </citation>
    <scope>NUCLEOTIDE SEQUENCE [LARGE SCALE GENOMIC DNA]</scope>
</reference>
<dbReference type="Gramene" id="EFJ14450">
    <property type="protein sequence ID" value="EFJ14450"/>
    <property type="gene ID" value="SELMODRAFT_120073"/>
</dbReference>
<dbReference type="eggNOG" id="KOG4197">
    <property type="taxonomic scope" value="Eukaryota"/>
</dbReference>
<dbReference type="InParanoid" id="D8SM93"/>
<dbReference type="FunFam" id="1.25.40.10:FF:000344">
    <property type="entry name" value="Pentatricopeptide repeat-containing protein"/>
    <property type="match status" value="1"/>
</dbReference>
<dbReference type="InterPro" id="IPR046848">
    <property type="entry name" value="E_motif"/>
</dbReference>
<feature type="repeat" description="PPR" evidence="2">
    <location>
        <begin position="6"/>
        <end position="40"/>
    </location>
</feature>
<evidence type="ECO:0000313" key="3">
    <source>
        <dbReference type="EMBL" id="EFJ14450.1"/>
    </source>
</evidence>
<dbReference type="PANTHER" id="PTHR24015:SF548">
    <property type="entry name" value="OS08G0340900 PROTEIN"/>
    <property type="match status" value="1"/>
</dbReference>
<sequence length="660" mass="70929">MTDKTNVVTWNAFIRALASSRDASGALQTFRSLLLQGLVPDTVTFINASQGAKTPPEAKYLETCRQESGVQLDIALGNALINMFGGSSQACEARRVFDATHNKNIVSWNAMLSAYSQNGHFEETIALFKQMASTKTVKPDKLTFASVLSSCANLENLREGKLAHAAAVEAGLEFAVPVAATLIQMYSKCHCLEEARDIFSRSPSSDVVAWTVMISAYAQNGRPQEAIALFFRMTVPPDGVAFATALGACASAENLEAGRVVRAQIVELGLDAERAVANAVLDLYGKCAEIVETAEIFGRMRQRDRVSWNTMVAAYARAGHTAGSLWCFRAMQLEGVCPSEVSLVSSFTSVLSSCANLENLREGKLAHAAAVEAGLEFAVPVAATLIQMYSKCHCLEEARDIFSRSPSSDVVAWTVMISAYAQNGRPQEAIALFFRITVPPDGVGFATALEACARAENLEAGVVRAKIVELGLDAERAVADAVLDLYGKCAEIVETAEIFDRMRQRDRVSWNTMVAAYARAGHTAGSLWCFRAMQLEGVCPSEVSLVSVLSTYSHAGLVEQGCQCFASIASDYGMVPSREQQGCVVDLLGRAGSWIAEDLIRVVAPSTSSSELWKAVLSSCRIHSDVELGDCAAACVLEMDPGSDSAHIILSNIYAMDHPT</sequence>
<gene>
    <name evidence="3" type="ORF">SELMODRAFT_120073</name>
</gene>
<dbReference type="Gene3D" id="1.25.40.10">
    <property type="entry name" value="Tetratricopeptide repeat domain"/>
    <property type="match status" value="5"/>
</dbReference>
<dbReference type="GO" id="GO:0009451">
    <property type="term" value="P:RNA modification"/>
    <property type="evidence" value="ECO:0007669"/>
    <property type="project" value="InterPro"/>
</dbReference>
<dbReference type="GO" id="GO:0003723">
    <property type="term" value="F:RNA binding"/>
    <property type="evidence" value="ECO:0007669"/>
    <property type="project" value="InterPro"/>
</dbReference>
<dbReference type="Pfam" id="PF01535">
    <property type="entry name" value="PPR"/>
    <property type="match status" value="7"/>
</dbReference>
<dbReference type="NCBIfam" id="TIGR00756">
    <property type="entry name" value="PPR"/>
    <property type="match status" value="6"/>
</dbReference>
<evidence type="ECO:0008006" key="5">
    <source>
        <dbReference type="Google" id="ProtNLM"/>
    </source>
</evidence>
<dbReference type="EMBL" id="GL377627">
    <property type="protein sequence ID" value="EFJ14450.1"/>
    <property type="molecule type" value="Genomic_DNA"/>
</dbReference>
<keyword evidence="4" id="KW-1185">Reference proteome</keyword>
<dbReference type="InterPro" id="IPR046960">
    <property type="entry name" value="PPR_At4g14850-like_plant"/>
</dbReference>
<protein>
    <recommendedName>
        <fullName evidence="5">Pentacotripeptide-repeat region of PRORP domain-containing protein</fullName>
    </recommendedName>
</protein>
<keyword evidence="1" id="KW-0677">Repeat</keyword>
<dbReference type="HOGENOM" id="CLU_002706_0_1_1"/>
<organism evidence="4">
    <name type="scientific">Selaginella moellendorffii</name>
    <name type="common">Spikemoss</name>
    <dbReference type="NCBI Taxonomy" id="88036"/>
    <lineage>
        <taxon>Eukaryota</taxon>
        <taxon>Viridiplantae</taxon>
        <taxon>Streptophyta</taxon>
        <taxon>Embryophyta</taxon>
        <taxon>Tracheophyta</taxon>
        <taxon>Lycopodiopsida</taxon>
        <taxon>Selaginellales</taxon>
        <taxon>Selaginellaceae</taxon>
        <taxon>Selaginella</taxon>
    </lineage>
</organism>
<dbReference type="AlphaFoldDB" id="D8SM93"/>
<feature type="repeat" description="PPR" evidence="2">
    <location>
        <begin position="206"/>
        <end position="236"/>
    </location>
</feature>
<feature type="repeat" description="PPR" evidence="2">
    <location>
        <begin position="104"/>
        <end position="138"/>
    </location>
</feature>
<name>D8SM93_SELML</name>
<dbReference type="PROSITE" id="PS51375">
    <property type="entry name" value="PPR"/>
    <property type="match status" value="6"/>
</dbReference>
<dbReference type="FunFam" id="1.25.40.10:FF:000158">
    <property type="entry name" value="pentatricopeptide repeat-containing protein At2g33680"/>
    <property type="match status" value="1"/>
</dbReference>
<evidence type="ECO:0000313" key="4">
    <source>
        <dbReference type="Proteomes" id="UP000001514"/>
    </source>
</evidence>
<feature type="repeat" description="PPR" evidence="2">
    <location>
        <begin position="506"/>
        <end position="540"/>
    </location>
</feature>
<dbReference type="Proteomes" id="UP000001514">
    <property type="component" value="Unassembled WGS sequence"/>
</dbReference>
<dbReference type="Pfam" id="PF20431">
    <property type="entry name" value="E_motif"/>
    <property type="match status" value="1"/>
</dbReference>
<dbReference type="InterPro" id="IPR002885">
    <property type="entry name" value="PPR_rpt"/>
</dbReference>
<evidence type="ECO:0000256" key="2">
    <source>
        <dbReference type="PROSITE-ProRule" id="PRU00708"/>
    </source>
</evidence>
<dbReference type="GO" id="GO:0048731">
    <property type="term" value="P:system development"/>
    <property type="evidence" value="ECO:0007669"/>
    <property type="project" value="UniProtKB-ARBA"/>
</dbReference>
<dbReference type="InterPro" id="IPR011990">
    <property type="entry name" value="TPR-like_helical_dom_sf"/>
</dbReference>
<dbReference type="PANTHER" id="PTHR24015">
    <property type="entry name" value="OS07G0578800 PROTEIN-RELATED"/>
    <property type="match status" value="1"/>
</dbReference>
<feature type="repeat" description="PPR" evidence="2">
    <location>
        <begin position="409"/>
        <end position="439"/>
    </location>
</feature>
<proteinExistence type="predicted"/>
<dbReference type="Pfam" id="PF13041">
    <property type="entry name" value="PPR_2"/>
    <property type="match status" value="1"/>
</dbReference>
<accession>D8SM93</accession>